<protein>
    <recommendedName>
        <fullName evidence="4">SOCS box domain-containing protein</fullName>
    </recommendedName>
</protein>
<reference evidence="5 6" key="1">
    <citation type="submission" date="2024-02" db="EMBL/GenBank/DDBJ databases">
        <title>Chromosome-scale genome assembly of the rough periwinkle Littorina saxatilis.</title>
        <authorList>
            <person name="De Jode A."/>
            <person name="Faria R."/>
            <person name="Formenti G."/>
            <person name="Sims Y."/>
            <person name="Smith T.P."/>
            <person name="Tracey A."/>
            <person name="Wood J.M.D."/>
            <person name="Zagrodzka Z.B."/>
            <person name="Johannesson K."/>
            <person name="Butlin R.K."/>
            <person name="Leder E.H."/>
        </authorList>
    </citation>
    <scope>NUCLEOTIDE SEQUENCE [LARGE SCALE GENOMIC DNA]</scope>
    <source>
        <strain evidence="5">Snail1</strain>
        <tissue evidence="5">Muscle</tissue>
    </source>
</reference>
<feature type="repeat" description="ANK" evidence="3">
    <location>
        <begin position="367"/>
        <end position="399"/>
    </location>
</feature>
<feature type="repeat" description="ANK" evidence="3">
    <location>
        <begin position="435"/>
        <end position="467"/>
    </location>
</feature>
<feature type="domain" description="SOCS box" evidence="4">
    <location>
        <begin position="636"/>
        <end position="688"/>
    </location>
</feature>
<dbReference type="SMART" id="SM00248">
    <property type="entry name" value="ANK"/>
    <property type="match status" value="15"/>
</dbReference>
<sequence>MAAPGWRDKRDAVDSKEAYEKREKRRNIRKLQEAIDEKDVSTVKDILASTDFDVDFRYRGQTALQLAVRIGALDICKLLIERGAGVDEADGELNSVLNTACWNGYEEIAKVLIDNKANVDAENDAGSTPLHACAKKGHTRIAHLLVEVNCNLNVPDRLGHTATMVAAQAGNCEMVAELIRAGADLDWVDQHHKTPLMVAAEWGFVDIVQTLLAGGANCDLQDTRGHTALLEACANNHVNIMEVLLQHHANTDLAAVKGTTPLLEAVRNNNLEIAQLLLDANCDINKADRLHHAPLHEAIRQVAQYFDPDQSGGAVSLVKRLVTAGADLNVGDNQGWRPIYQAAYGGQFELTELLLKSGADLNVVTTSGDTVMHGAVYGNNLNIVSMLIKAGCSVNGANSDSQNPLLAGIVSRSDIKILTALVEAGTDLNLPERTAGRTPLHEAIHQYYNQAAKLLIDSGCDLSAKTLERQSPLCMASQKGNEAIVIHLLAALPRPLVFTTLSAIPLHAAAKHGHAHVIELLVHGGCDINQMNVDGLTPLQVATTEDNFPAARKLLQLGCDPNAHAKVTMLLKCCLLNEDAHPHFVLEPLSVALTHRNFDLLRVLLHCYHATPVNVIRLLRSVLKSSRDLAAHFDLKMKRELATIFGMSVTQPKSLQDVCRRKIRACIGYPIQTKVVALPVAEKLKDYVAMKDVFEGWDENDRLEEELRFKPTAFGWRGSVPE</sequence>
<evidence type="ECO:0000256" key="1">
    <source>
        <dbReference type="ARBA" id="ARBA00022737"/>
    </source>
</evidence>
<gene>
    <name evidence="5" type="ORF">V1264_011416</name>
</gene>
<name>A0AAN9BYP3_9CAEN</name>
<dbReference type="AlphaFoldDB" id="A0AAN9BYP3"/>
<dbReference type="Pfam" id="PF00023">
    <property type="entry name" value="Ank"/>
    <property type="match status" value="1"/>
</dbReference>
<feature type="repeat" description="ANK" evidence="3">
    <location>
        <begin position="334"/>
        <end position="366"/>
    </location>
</feature>
<evidence type="ECO:0000256" key="3">
    <source>
        <dbReference type="PROSITE-ProRule" id="PRU00023"/>
    </source>
</evidence>
<evidence type="ECO:0000313" key="5">
    <source>
        <dbReference type="EMBL" id="KAK7111850.1"/>
    </source>
</evidence>
<dbReference type="PROSITE" id="PS50297">
    <property type="entry name" value="ANK_REP_REGION"/>
    <property type="match status" value="11"/>
</dbReference>
<dbReference type="PANTHER" id="PTHR24198:SF165">
    <property type="entry name" value="ANKYRIN REPEAT-CONTAINING PROTEIN-RELATED"/>
    <property type="match status" value="1"/>
</dbReference>
<dbReference type="EMBL" id="JBAMIC010000002">
    <property type="protein sequence ID" value="KAK7111850.1"/>
    <property type="molecule type" value="Genomic_DNA"/>
</dbReference>
<evidence type="ECO:0000313" key="6">
    <source>
        <dbReference type="Proteomes" id="UP001374579"/>
    </source>
</evidence>
<dbReference type="PRINTS" id="PR01415">
    <property type="entry name" value="ANKYRIN"/>
</dbReference>
<feature type="repeat" description="ANK" evidence="3">
    <location>
        <begin position="534"/>
        <end position="566"/>
    </location>
</feature>
<organism evidence="5 6">
    <name type="scientific">Littorina saxatilis</name>
    <dbReference type="NCBI Taxonomy" id="31220"/>
    <lineage>
        <taxon>Eukaryota</taxon>
        <taxon>Metazoa</taxon>
        <taxon>Spiralia</taxon>
        <taxon>Lophotrochozoa</taxon>
        <taxon>Mollusca</taxon>
        <taxon>Gastropoda</taxon>
        <taxon>Caenogastropoda</taxon>
        <taxon>Littorinimorpha</taxon>
        <taxon>Littorinoidea</taxon>
        <taxon>Littorinidae</taxon>
        <taxon>Littorina</taxon>
    </lineage>
</organism>
<dbReference type="Pfam" id="PF12796">
    <property type="entry name" value="Ank_2"/>
    <property type="match status" value="5"/>
</dbReference>
<dbReference type="InterPro" id="IPR036770">
    <property type="entry name" value="Ankyrin_rpt-contain_sf"/>
</dbReference>
<dbReference type="InterPro" id="IPR002110">
    <property type="entry name" value="Ankyrin_rpt"/>
</dbReference>
<evidence type="ECO:0000259" key="4">
    <source>
        <dbReference type="PROSITE" id="PS50225"/>
    </source>
</evidence>
<comment type="caution">
    <text evidence="5">The sequence shown here is derived from an EMBL/GenBank/DDBJ whole genome shotgun (WGS) entry which is preliminary data.</text>
</comment>
<evidence type="ECO:0000256" key="2">
    <source>
        <dbReference type="ARBA" id="ARBA00023043"/>
    </source>
</evidence>
<keyword evidence="1" id="KW-0677">Repeat</keyword>
<dbReference type="Pfam" id="PF07525">
    <property type="entry name" value="SOCS_box"/>
    <property type="match status" value="1"/>
</dbReference>
<keyword evidence="6" id="KW-1185">Reference proteome</keyword>
<feature type="repeat" description="ANK" evidence="3">
    <location>
        <begin position="59"/>
        <end position="91"/>
    </location>
</feature>
<dbReference type="InterPro" id="IPR001496">
    <property type="entry name" value="SOCS_box"/>
</dbReference>
<dbReference type="PANTHER" id="PTHR24198">
    <property type="entry name" value="ANKYRIN REPEAT AND PROTEIN KINASE DOMAIN-CONTAINING PROTEIN"/>
    <property type="match status" value="1"/>
</dbReference>
<feature type="repeat" description="ANK" evidence="3">
    <location>
        <begin position="501"/>
        <end position="533"/>
    </location>
</feature>
<dbReference type="Proteomes" id="UP001374579">
    <property type="component" value="Unassembled WGS sequence"/>
</dbReference>
<feature type="repeat" description="ANK" evidence="3">
    <location>
        <begin position="158"/>
        <end position="190"/>
    </location>
</feature>
<dbReference type="Gene3D" id="1.10.750.20">
    <property type="entry name" value="SOCS box"/>
    <property type="match status" value="1"/>
</dbReference>
<keyword evidence="2 3" id="KW-0040">ANK repeat</keyword>
<feature type="repeat" description="ANK" evidence="3">
    <location>
        <begin position="92"/>
        <end position="124"/>
    </location>
</feature>
<dbReference type="Gene3D" id="1.25.40.20">
    <property type="entry name" value="Ankyrin repeat-containing domain"/>
    <property type="match status" value="5"/>
</dbReference>
<feature type="repeat" description="ANK" evidence="3">
    <location>
        <begin position="191"/>
        <end position="223"/>
    </location>
</feature>
<feature type="repeat" description="ANK" evidence="3">
    <location>
        <begin position="125"/>
        <end position="157"/>
    </location>
</feature>
<proteinExistence type="predicted"/>
<dbReference type="PROSITE" id="PS50088">
    <property type="entry name" value="ANK_REPEAT"/>
    <property type="match status" value="12"/>
</dbReference>
<dbReference type="SUPFAM" id="SSF48403">
    <property type="entry name" value="Ankyrin repeat"/>
    <property type="match status" value="2"/>
</dbReference>
<dbReference type="PROSITE" id="PS50225">
    <property type="entry name" value="SOCS"/>
    <property type="match status" value="1"/>
</dbReference>
<feature type="repeat" description="ANK" evidence="3">
    <location>
        <begin position="257"/>
        <end position="289"/>
    </location>
</feature>
<accession>A0AAN9BYP3</accession>
<feature type="repeat" description="ANK" evidence="3">
    <location>
        <begin position="224"/>
        <end position="256"/>
    </location>
</feature>